<feature type="compositionally biased region" description="Low complexity" evidence="1">
    <location>
        <begin position="53"/>
        <end position="65"/>
    </location>
</feature>
<comment type="caution">
    <text evidence="2">The sequence shown here is derived from an EMBL/GenBank/DDBJ whole genome shotgun (WGS) entry which is preliminary data.</text>
</comment>
<evidence type="ECO:0000313" key="2">
    <source>
        <dbReference type="EMBL" id="TNN24855.1"/>
    </source>
</evidence>
<keyword evidence="3" id="KW-1185">Reference proteome</keyword>
<reference evidence="2 3" key="1">
    <citation type="submission" date="2019-03" db="EMBL/GenBank/DDBJ databases">
        <title>First draft genome of Liparis tanakae, snailfish: a comprehensive survey of snailfish specific genes.</title>
        <authorList>
            <person name="Kim W."/>
            <person name="Song I."/>
            <person name="Jeong J.-H."/>
            <person name="Kim D."/>
            <person name="Kim S."/>
            <person name="Ryu S."/>
            <person name="Song J.Y."/>
            <person name="Lee S.K."/>
        </authorList>
    </citation>
    <scope>NUCLEOTIDE SEQUENCE [LARGE SCALE GENOMIC DNA]</scope>
    <source>
        <tissue evidence="2">Muscle</tissue>
    </source>
</reference>
<name>A0A4Z2E7X0_9TELE</name>
<feature type="region of interest" description="Disordered" evidence="1">
    <location>
        <begin position="27"/>
        <end position="86"/>
    </location>
</feature>
<protein>
    <submittedName>
        <fullName evidence="2">Uncharacterized protein</fullName>
    </submittedName>
</protein>
<dbReference type="Proteomes" id="UP000314294">
    <property type="component" value="Unassembled WGS sequence"/>
</dbReference>
<accession>A0A4Z2E7X0</accession>
<sequence>MGGGGGGSLCGAPLRVWWGGREERCEALEEEPHGPSPFRTAGSSPAELSGCSAAADRLPEAEAAGADGGVSGEAGPAGGAGRPRARGFLHIKVF</sequence>
<feature type="compositionally biased region" description="Gly residues" evidence="1">
    <location>
        <begin position="66"/>
        <end position="81"/>
    </location>
</feature>
<gene>
    <name evidence="2" type="ORF">EYF80_065018</name>
</gene>
<dbReference type="EMBL" id="SRLO01014107">
    <property type="protein sequence ID" value="TNN24855.1"/>
    <property type="molecule type" value="Genomic_DNA"/>
</dbReference>
<dbReference type="AlphaFoldDB" id="A0A4Z2E7X0"/>
<evidence type="ECO:0000313" key="3">
    <source>
        <dbReference type="Proteomes" id="UP000314294"/>
    </source>
</evidence>
<organism evidence="2 3">
    <name type="scientific">Liparis tanakae</name>
    <name type="common">Tanaka's snailfish</name>
    <dbReference type="NCBI Taxonomy" id="230148"/>
    <lineage>
        <taxon>Eukaryota</taxon>
        <taxon>Metazoa</taxon>
        <taxon>Chordata</taxon>
        <taxon>Craniata</taxon>
        <taxon>Vertebrata</taxon>
        <taxon>Euteleostomi</taxon>
        <taxon>Actinopterygii</taxon>
        <taxon>Neopterygii</taxon>
        <taxon>Teleostei</taxon>
        <taxon>Neoteleostei</taxon>
        <taxon>Acanthomorphata</taxon>
        <taxon>Eupercaria</taxon>
        <taxon>Perciformes</taxon>
        <taxon>Cottioidei</taxon>
        <taxon>Cottales</taxon>
        <taxon>Liparidae</taxon>
        <taxon>Liparis</taxon>
    </lineage>
</organism>
<proteinExistence type="predicted"/>
<evidence type="ECO:0000256" key="1">
    <source>
        <dbReference type="SAM" id="MobiDB-lite"/>
    </source>
</evidence>